<name>A0A420WFF9_9PROT</name>
<proteinExistence type="predicted"/>
<evidence type="ECO:0000259" key="1">
    <source>
        <dbReference type="Pfam" id="PF04851"/>
    </source>
</evidence>
<dbReference type="Gene3D" id="3.40.50.300">
    <property type="entry name" value="P-loop containing nucleotide triphosphate hydrolases"/>
    <property type="match status" value="2"/>
</dbReference>
<evidence type="ECO:0000313" key="4">
    <source>
        <dbReference type="Proteomes" id="UP000282211"/>
    </source>
</evidence>
<dbReference type="InterPro" id="IPR006935">
    <property type="entry name" value="Helicase/UvrB_N"/>
</dbReference>
<evidence type="ECO:0000259" key="2">
    <source>
        <dbReference type="Pfam" id="PF19778"/>
    </source>
</evidence>
<dbReference type="GO" id="GO:0015668">
    <property type="term" value="F:type III site-specific deoxyribonuclease activity"/>
    <property type="evidence" value="ECO:0007669"/>
    <property type="project" value="InterPro"/>
</dbReference>
<evidence type="ECO:0000313" key="3">
    <source>
        <dbReference type="EMBL" id="RKQ69721.1"/>
    </source>
</evidence>
<sequence>MTRQIFKHMAYQGEAVDAVVDCFEGQPRESGFRYRMDPGLIKKGERLRQDYELEALRNTEIRLTEGDVLKNINGVQQRGIAKNRAMTREGALRDAYGKDWFNGGKLAAPKICGINLDVEMETGTGKTYVYIKTIFELNKRYGWSKFIVMVPSIAIREGVYKTFSDTADHFQSDYETKANVFIYNSRHLDKLESFSSNAGIQVMVINTQAFNATGKDARRIFMELDEFQSRRPIDVIAANRPILILDEPQKMEGTKTVESLAKFNPLFTLRYSATHKTVHNLVHRLDALDAYNKKLVKKIAVRGITVRHLPGTSDYLYAEQIRVSTTRPPQVRLRIESKTASGTVKRKSIWGDKGTNLSDASGGIGAYGDYVISDIRADRNEVHFTAKDPIKVGQVYGDVTEDTLRRIQIRETIRAHLEKEKRLFSQGIKVLSLFFIDSVAKYRIYGDEGATGGEYAHIFEEEYKRAVDELGVLDDPDYMAYLARDEASQIHQGYFSVDKKGKLKDPKEAKKGEFAGHAMGEDASDAYELILKDKARLLSIEEPVRFIFSHSALREGWDNPNVFQICTLKQSSNDISRRQEVGRGLRICVNKLGDRMDDPAIVHTINVLTVIASESYEDFVDGFQKETRESLKARPKQANEAYFKGKIFEIEGGDNVLVDEAMARALYRYLIKNDYTDDNDHLNETYQTDKENGTLAALPETIEPYAVQAFALIDSVLSDASLPSIDDDLAKLENKRHEDNFAKKEFQKLWKTINRKAVYLVDFDTDELIANCIKAIDKNVRVVATTYTVKKGEQRDSFSADDLQSGQSFGNEVREDQAAFGEKSLGLSNVRYDLVGDISKKTALTRKTVGRILQGISTAVFSTYRDNPEMFISEVSKVVDDEKATAVVEHISYNLLDETFSDADIFTKSTIIPDGLKRAKPAKKHVYEYVISDSGTERKFSGELDASGDVVVYAKLPGGFYIPTPVGNYNPDWAIAFEENAVKHIYFVAETKGSMRSMDLRQKELGKIDCARKFFAKMQSPKIQYDVVDSFDKLIDVVRK</sequence>
<dbReference type="RefSeq" id="WP_121102671.1">
    <property type="nucleotide sequence ID" value="NZ_RBII01000002.1"/>
</dbReference>
<dbReference type="SUPFAM" id="SSF52540">
    <property type="entry name" value="P-loop containing nucleoside triphosphate hydrolases"/>
    <property type="match status" value="2"/>
</dbReference>
<dbReference type="Pfam" id="PF19778">
    <property type="entry name" value="RE_endonuc"/>
    <property type="match status" value="1"/>
</dbReference>
<dbReference type="OrthoDB" id="9804145at2"/>
<dbReference type="GO" id="GO:0005524">
    <property type="term" value="F:ATP binding"/>
    <property type="evidence" value="ECO:0007669"/>
    <property type="project" value="InterPro"/>
</dbReference>
<dbReference type="Pfam" id="PF04851">
    <property type="entry name" value="ResIII"/>
    <property type="match status" value="1"/>
</dbReference>
<dbReference type="EMBL" id="RBII01000002">
    <property type="protein sequence ID" value="RKQ69721.1"/>
    <property type="molecule type" value="Genomic_DNA"/>
</dbReference>
<protein>
    <submittedName>
        <fullName evidence="3">Type III restriction enzyme</fullName>
    </submittedName>
</protein>
<dbReference type="AlphaFoldDB" id="A0A420WFF9"/>
<organism evidence="3 4">
    <name type="scientific">Litorimonas taeanensis</name>
    <dbReference type="NCBI Taxonomy" id="568099"/>
    <lineage>
        <taxon>Bacteria</taxon>
        <taxon>Pseudomonadati</taxon>
        <taxon>Pseudomonadota</taxon>
        <taxon>Alphaproteobacteria</taxon>
        <taxon>Maricaulales</taxon>
        <taxon>Robiginitomaculaceae</taxon>
    </lineage>
</organism>
<feature type="domain" description="Helicase/UvrB N-terminal" evidence="1">
    <location>
        <begin position="118"/>
        <end position="275"/>
    </location>
</feature>
<dbReference type="InterPro" id="IPR027417">
    <property type="entry name" value="P-loop_NTPase"/>
</dbReference>
<reference evidence="3 4" key="1">
    <citation type="submission" date="2018-10" db="EMBL/GenBank/DDBJ databases">
        <title>Genomic Encyclopedia of Type Strains, Phase IV (KMG-IV): sequencing the most valuable type-strain genomes for metagenomic binning, comparative biology and taxonomic classification.</title>
        <authorList>
            <person name="Goeker M."/>
        </authorList>
    </citation>
    <scope>NUCLEOTIDE SEQUENCE [LARGE SCALE GENOMIC DNA]</scope>
    <source>
        <strain evidence="3 4">DSM 22008</strain>
    </source>
</reference>
<dbReference type="InParanoid" id="A0A420WFF9"/>
<gene>
    <name evidence="3" type="ORF">DES40_2526</name>
</gene>
<dbReference type="Proteomes" id="UP000282211">
    <property type="component" value="Unassembled WGS sequence"/>
</dbReference>
<keyword evidence="4" id="KW-1185">Reference proteome</keyword>
<comment type="caution">
    <text evidence="3">The sequence shown here is derived from an EMBL/GenBank/DDBJ whole genome shotgun (WGS) entry which is preliminary data.</text>
</comment>
<dbReference type="GO" id="GO:0003677">
    <property type="term" value="F:DNA binding"/>
    <property type="evidence" value="ECO:0007669"/>
    <property type="project" value="InterPro"/>
</dbReference>
<dbReference type="InterPro" id="IPR045572">
    <property type="entry name" value="RE_endonuc_C"/>
</dbReference>
<accession>A0A420WFF9</accession>
<feature type="domain" description="Type III restriction enzyme C-terminal endonuclease" evidence="2">
    <location>
        <begin position="923"/>
        <end position="1029"/>
    </location>
</feature>